<accession>A0A9W6ITB1</accession>
<reference evidence="1" key="2">
    <citation type="submission" date="2023-01" db="EMBL/GenBank/DDBJ databases">
        <authorList>
            <person name="Sun Q."/>
            <person name="Evtushenko L."/>
        </authorList>
    </citation>
    <scope>NUCLEOTIDE SEQUENCE</scope>
    <source>
        <strain evidence="1">VKM B-1606</strain>
    </source>
</reference>
<name>A0A9W6ITB1_9HYPH</name>
<comment type="caution">
    <text evidence="1">The sequence shown here is derived from an EMBL/GenBank/DDBJ whole genome shotgun (WGS) entry which is preliminary data.</text>
</comment>
<protein>
    <submittedName>
        <fullName evidence="1">Uncharacterized protein</fullName>
    </submittedName>
</protein>
<gene>
    <name evidence="1" type="ORF">GCM10008170_18270</name>
</gene>
<sequence>MSRGALPAAIRGRERVASFLTHPCAPARPPSVARGSQAAEVVRGFNVDMFYGMYGYISVAATIAADRPTPRPRSDVLSTFALTDVPA</sequence>
<evidence type="ECO:0000313" key="1">
    <source>
        <dbReference type="EMBL" id="GLK55808.1"/>
    </source>
</evidence>
<reference evidence="1" key="1">
    <citation type="journal article" date="2014" name="Int. J. Syst. Evol. Microbiol.">
        <title>Complete genome sequence of Corynebacterium casei LMG S-19264T (=DSM 44701T), isolated from a smear-ripened cheese.</title>
        <authorList>
            <consortium name="US DOE Joint Genome Institute (JGI-PGF)"/>
            <person name="Walter F."/>
            <person name="Albersmeier A."/>
            <person name="Kalinowski J."/>
            <person name="Ruckert C."/>
        </authorList>
    </citation>
    <scope>NUCLEOTIDE SEQUENCE</scope>
    <source>
        <strain evidence="1">VKM B-1606</strain>
    </source>
</reference>
<proteinExistence type="predicted"/>
<organism evidence="1 2">
    <name type="scientific">Methylopila capsulata</name>
    <dbReference type="NCBI Taxonomy" id="61654"/>
    <lineage>
        <taxon>Bacteria</taxon>
        <taxon>Pseudomonadati</taxon>
        <taxon>Pseudomonadota</taxon>
        <taxon>Alphaproteobacteria</taxon>
        <taxon>Hyphomicrobiales</taxon>
        <taxon>Methylopilaceae</taxon>
        <taxon>Methylopila</taxon>
    </lineage>
</organism>
<dbReference type="EMBL" id="BSFF01000002">
    <property type="protein sequence ID" value="GLK55808.1"/>
    <property type="molecule type" value="Genomic_DNA"/>
</dbReference>
<evidence type="ECO:0000313" key="2">
    <source>
        <dbReference type="Proteomes" id="UP001143400"/>
    </source>
</evidence>
<dbReference type="Proteomes" id="UP001143400">
    <property type="component" value="Unassembled WGS sequence"/>
</dbReference>
<dbReference type="AlphaFoldDB" id="A0A9W6ITB1"/>